<dbReference type="Proteomes" id="UP000789366">
    <property type="component" value="Unassembled WGS sequence"/>
</dbReference>
<name>A0ACA9MUL9_9GLOM</name>
<evidence type="ECO:0000313" key="2">
    <source>
        <dbReference type="Proteomes" id="UP000789366"/>
    </source>
</evidence>
<proteinExistence type="predicted"/>
<reference evidence="1" key="1">
    <citation type="submission" date="2021-06" db="EMBL/GenBank/DDBJ databases">
        <authorList>
            <person name="Kallberg Y."/>
            <person name="Tangrot J."/>
            <person name="Rosling A."/>
        </authorList>
    </citation>
    <scope>NUCLEOTIDE SEQUENCE</scope>
    <source>
        <strain evidence="1">28 12/20/2015</strain>
    </source>
</reference>
<gene>
    <name evidence="1" type="ORF">SPELUC_LOCUS7320</name>
</gene>
<sequence length="266" mass="30896">MFATCKHCKNIKYSIINGATTNLWGHLKREHSSLLSISTSQTTLNIQFNTKNIKNKDISKEFTEESFKQWMAEWIIFEDLPFTIIEGCFKPMIEKALEFKIISADTIQHNASNNNTMIDNIESWAIEQNIDFSEKNHFCCFAHVLNLAVQAGLKQLKEEIDQIQNIILKCHSSPQRQSDWVSLEHIAAFLKRFAKLSTEMCSSFYPTISAVYPIYNHLMNHAEKRINNTQISNKISKTAKATWDKLQEYYNKTFESFYYIATILDP</sequence>
<dbReference type="EMBL" id="CAJVPW010009518">
    <property type="protein sequence ID" value="CAG8606163.1"/>
    <property type="molecule type" value="Genomic_DNA"/>
</dbReference>
<keyword evidence="2" id="KW-1185">Reference proteome</keyword>
<comment type="caution">
    <text evidence="1">The sequence shown here is derived from an EMBL/GenBank/DDBJ whole genome shotgun (WGS) entry which is preliminary data.</text>
</comment>
<evidence type="ECO:0000313" key="1">
    <source>
        <dbReference type="EMBL" id="CAG8606163.1"/>
    </source>
</evidence>
<accession>A0ACA9MUL9</accession>
<organism evidence="1 2">
    <name type="scientific">Cetraspora pellucida</name>
    <dbReference type="NCBI Taxonomy" id="1433469"/>
    <lineage>
        <taxon>Eukaryota</taxon>
        <taxon>Fungi</taxon>
        <taxon>Fungi incertae sedis</taxon>
        <taxon>Mucoromycota</taxon>
        <taxon>Glomeromycotina</taxon>
        <taxon>Glomeromycetes</taxon>
        <taxon>Diversisporales</taxon>
        <taxon>Gigasporaceae</taxon>
        <taxon>Cetraspora</taxon>
    </lineage>
</organism>
<protein>
    <submittedName>
        <fullName evidence="1">12358_t:CDS:1</fullName>
    </submittedName>
</protein>